<dbReference type="Proteomes" id="UP000286598">
    <property type="component" value="Unassembled WGS sequence"/>
</dbReference>
<dbReference type="OrthoDB" id="667567at2"/>
<dbReference type="RefSeq" id="WP_007902603.1">
    <property type="nucleotide sequence ID" value="NZ_BRDO01000006.1"/>
</dbReference>
<dbReference type="InterPro" id="IPR023393">
    <property type="entry name" value="START-like_dom_sf"/>
</dbReference>
<reference evidence="2 3" key="1">
    <citation type="submission" date="2018-08" db="EMBL/GenBank/DDBJ databases">
        <title>A genome reference for cultivated species of the human gut microbiota.</title>
        <authorList>
            <person name="Zou Y."/>
            <person name="Xue W."/>
            <person name="Luo G."/>
        </authorList>
    </citation>
    <scope>NUCLEOTIDE SEQUENCE [LARGE SCALE GENOMIC DNA]</scope>
    <source>
        <strain evidence="2 3">AF42-9</strain>
    </source>
</reference>
<dbReference type="GeneID" id="78338073"/>
<dbReference type="AlphaFoldDB" id="A0A3C0CCD8"/>
<organism evidence="2 3">
    <name type="scientific">Leyella stercorea</name>
    <dbReference type="NCBI Taxonomy" id="363265"/>
    <lineage>
        <taxon>Bacteria</taxon>
        <taxon>Pseudomonadati</taxon>
        <taxon>Bacteroidota</taxon>
        <taxon>Bacteroidia</taxon>
        <taxon>Bacteroidales</taxon>
        <taxon>Prevotellaceae</taxon>
        <taxon>Leyella</taxon>
    </lineage>
</organism>
<evidence type="ECO:0000259" key="1">
    <source>
        <dbReference type="Pfam" id="PF19569"/>
    </source>
</evidence>
<comment type="caution">
    <text evidence="2">The sequence shown here is derived from an EMBL/GenBank/DDBJ whole genome shotgun (WGS) entry which is preliminary data.</text>
</comment>
<dbReference type="EMBL" id="QRNO01000010">
    <property type="protein sequence ID" value="RHK51949.1"/>
    <property type="molecule type" value="Genomic_DNA"/>
</dbReference>
<keyword evidence="3" id="KW-1185">Reference proteome</keyword>
<evidence type="ECO:0000313" key="2">
    <source>
        <dbReference type="EMBL" id="RHK51949.1"/>
    </source>
</evidence>
<accession>A0A3C0CCD8</accession>
<dbReference type="InterPro" id="IPR045736">
    <property type="entry name" value="START_2"/>
</dbReference>
<sequence length="131" mass="15158">MEKNKITVEHLLNSTSKNIIWQLIGTDSGLQKWIADSVTLDGDQLTCAWGDAHRHHEVRMATVSVIEKYGRIRWSWDDETDGSYVEIRMEKCSLTGGYMLSVTDFTDDGDKDWLEDIWTSNFERLRRKCGV</sequence>
<evidence type="ECO:0000313" key="3">
    <source>
        <dbReference type="Proteomes" id="UP000286598"/>
    </source>
</evidence>
<proteinExistence type="predicted"/>
<dbReference type="Gene3D" id="3.30.530.20">
    <property type="match status" value="1"/>
</dbReference>
<name>A0A3C0CCD8_9BACT</name>
<feature type="domain" description="START-like" evidence="1">
    <location>
        <begin position="2"/>
        <end position="127"/>
    </location>
</feature>
<dbReference type="SUPFAM" id="SSF55961">
    <property type="entry name" value="Bet v1-like"/>
    <property type="match status" value="1"/>
</dbReference>
<dbReference type="Pfam" id="PF19569">
    <property type="entry name" value="START_2"/>
    <property type="match status" value="1"/>
</dbReference>
<gene>
    <name evidence="2" type="ORF">DW060_03335</name>
</gene>
<protein>
    <recommendedName>
        <fullName evidence="1">START-like domain-containing protein</fullName>
    </recommendedName>
</protein>